<proteinExistence type="predicted"/>
<evidence type="ECO:0000313" key="2">
    <source>
        <dbReference type="Proteomes" id="UP000247702"/>
    </source>
</evidence>
<dbReference type="AlphaFoldDB" id="A0A2Z6S703"/>
<evidence type="ECO:0000313" key="1">
    <source>
        <dbReference type="EMBL" id="GBC06635.1"/>
    </source>
</evidence>
<accession>A0A2Z6S703</accession>
<dbReference type="Proteomes" id="UP000247702">
    <property type="component" value="Unassembled WGS sequence"/>
</dbReference>
<keyword evidence="2" id="KW-1185">Reference proteome</keyword>
<name>A0A2Z6S703_9GLOM</name>
<sequence length="100" mass="11464">MGLQIIIIVIIPQSWRHLTSGPRMQFPPLSLKTSLTSGLVQRQTKDPFVDRIKFTIIISKKNSKTRVCRSNQTCQSNDPSSRRRLNLWAKWCDVVANSIL</sequence>
<dbReference type="EMBL" id="BEXD01004092">
    <property type="protein sequence ID" value="GBC06635.1"/>
    <property type="molecule type" value="Genomic_DNA"/>
</dbReference>
<comment type="caution">
    <text evidence="1">The sequence shown here is derived from an EMBL/GenBank/DDBJ whole genome shotgun (WGS) entry which is preliminary data.</text>
</comment>
<organism evidence="1 2">
    <name type="scientific">Rhizophagus clarus</name>
    <dbReference type="NCBI Taxonomy" id="94130"/>
    <lineage>
        <taxon>Eukaryota</taxon>
        <taxon>Fungi</taxon>
        <taxon>Fungi incertae sedis</taxon>
        <taxon>Mucoromycota</taxon>
        <taxon>Glomeromycotina</taxon>
        <taxon>Glomeromycetes</taxon>
        <taxon>Glomerales</taxon>
        <taxon>Glomeraceae</taxon>
        <taxon>Rhizophagus</taxon>
    </lineage>
</organism>
<reference evidence="1 2" key="1">
    <citation type="submission" date="2017-11" db="EMBL/GenBank/DDBJ databases">
        <title>The genome of Rhizophagus clarus HR1 reveals common genetic basis of auxotrophy among arbuscular mycorrhizal fungi.</title>
        <authorList>
            <person name="Kobayashi Y."/>
        </authorList>
    </citation>
    <scope>NUCLEOTIDE SEQUENCE [LARGE SCALE GENOMIC DNA]</scope>
    <source>
        <strain evidence="1 2">HR1</strain>
    </source>
</reference>
<gene>
    <name evidence="1" type="ORF">RclHR1_00070002</name>
</gene>
<protein>
    <submittedName>
        <fullName evidence="1">Uncharacterized protein</fullName>
    </submittedName>
</protein>